<reference evidence="1" key="1">
    <citation type="journal article" date="2020" name="Stud. Mycol.">
        <title>101 Dothideomycetes genomes: a test case for predicting lifestyles and emergence of pathogens.</title>
        <authorList>
            <person name="Haridas S."/>
            <person name="Albert R."/>
            <person name="Binder M."/>
            <person name="Bloem J."/>
            <person name="Labutti K."/>
            <person name="Salamov A."/>
            <person name="Andreopoulos B."/>
            <person name="Baker S."/>
            <person name="Barry K."/>
            <person name="Bills G."/>
            <person name="Bluhm B."/>
            <person name="Cannon C."/>
            <person name="Castanera R."/>
            <person name="Culley D."/>
            <person name="Daum C."/>
            <person name="Ezra D."/>
            <person name="Gonzalez J."/>
            <person name="Henrissat B."/>
            <person name="Kuo A."/>
            <person name="Liang C."/>
            <person name="Lipzen A."/>
            <person name="Lutzoni F."/>
            <person name="Magnuson J."/>
            <person name="Mondo S."/>
            <person name="Nolan M."/>
            <person name="Ohm R."/>
            <person name="Pangilinan J."/>
            <person name="Park H.-J."/>
            <person name="Ramirez L."/>
            <person name="Alfaro M."/>
            <person name="Sun H."/>
            <person name="Tritt A."/>
            <person name="Yoshinaga Y."/>
            <person name="Zwiers L.-H."/>
            <person name="Turgeon B."/>
            <person name="Goodwin S."/>
            <person name="Spatafora J."/>
            <person name="Crous P."/>
            <person name="Grigoriev I."/>
        </authorList>
    </citation>
    <scope>NUCLEOTIDE SEQUENCE</scope>
    <source>
        <strain evidence="1">CBS 122367</strain>
    </source>
</reference>
<dbReference type="Proteomes" id="UP000799291">
    <property type="component" value="Unassembled WGS sequence"/>
</dbReference>
<dbReference type="AlphaFoldDB" id="A0A6G1JAJ5"/>
<gene>
    <name evidence="1" type="ORF">K458DRAFT_186616</name>
</gene>
<proteinExistence type="predicted"/>
<accession>A0A6G1JAJ5</accession>
<evidence type="ECO:0000313" key="1">
    <source>
        <dbReference type="EMBL" id="KAF2687163.1"/>
    </source>
</evidence>
<sequence>MEMNGTHTKPEGAHYAVSRRARANGQLAGQRLVGRGELGGNRGGRIGNTLGWTRQLTTTQQPKPTSATFYLVPHALDLCLRALPSLRRDLPPPLFADACTPAAVSPCSPWHAPYTHCSFHPRSRTPRPSPEAPESHARTFCARLAADALRRPSL</sequence>
<keyword evidence="2" id="KW-1185">Reference proteome</keyword>
<organism evidence="1 2">
    <name type="scientific">Lentithecium fluviatile CBS 122367</name>
    <dbReference type="NCBI Taxonomy" id="1168545"/>
    <lineage>
        <taxon>Eukaryota</taxon>
        <taxon>Fungi</taxon>
        <taxon>Dikarya</taxon>
        <taxon>Ascomycota</taxon>
        <taxon>Pezizomycotina</taxon>
        <taxon>Dothideomycetes</taxon>
        <taxon>Pleosporomycetidae</taxon>
        <taxon>Pleosporales</taxon>
        <taxon>Massarineae</taxon>
        <taxon>Lentitheciaceae</taxon>
        <taxon>Lentithecium</taxon>
    </lineage>
</organism>
<dbReference type="EMBL" id="MU005575">
    <property type="protein sequence ID" value="KAF2687163.1"/>
    <property type="molecule type" value="Genomic_DNA"/>
</dbReference>
<protein>
    <submittedName>
        <fullName evidence="1">Uncharacterized protein</fullName>
    </submittedName>
</protein>
<name>A0A6G1JAJ5_9PLEO</name>
<evidence type="ECO:0000313" key="2">
    <source>
        <dbReference type="Proteomes" id="UP000799291"/>
    </source>
</evidence>